<evidence type="ECO:0000256" key="1">
    <source>
        <dbReference type="SAM" id="MobiDB-lite"/>
    </source>
</evidence>
<organism evidence="3 4">
    <name type="scientific">Oryza sativa subsp. japonica</name>
    <name type="common">Rice</name>
    <dbReference type="NCBI Taxonomy" id="39947"/>
    <lineage>
        <taxon>Eukaryota</taxon>
        <taxon>Viridiplantae</taxon>
        <taxon>Streptophyta</taxon>
        <taxon>Embryophyta</taxon>
        <taxon>Tracheophyta</taxon>
        <taxon>Spermatophyta</taxon>
        <taxon>Magnoliopsida</taxon>
        <taxon>Liliopsida</taxon>
        <taxon>Poales</taxon>
        <taxon>Poaceae</taxon>
        <taxon>BOP clade</taxon>
        <taxon>Oryzoideae</taxon>
        <taxon>Oryzeae</taxon>
        <taxon>Oryzinae</taxon>
        <taxon>Oryza</taxon>
        <taxon>Oryza sativa</taxon>
    </lineage>
</organism>
<dbReference type="AlphaFoldDB" id="Q53WL6"/>
<dbReference type="Proteomes" id="UP000000763">
    <property type="component" value="Chromosome 5"/>
</dbReference>
<feature type="region of interest" description="Disordered" evidence="1">
    <location>
        <begin position="122"/>
        <end position="152"/>
    </location>
</feature>
<sequence length="347" mass="38090">MVLKCKSGKPYTRYVPRSTILEIHLVRKHRPRSSRLTVDHAHGEGGTEGAADRVSRSGHAEVAPTWRLRGCHAGRREVEEGAGRNGRRTVAANGGANHDDTGESEHTGWLHEMRGDEPTARIRRRGLDGGGLRRRQPAAREGGNSDGATGDRFGRARASMRLRESVPCAGLEGNALREAGDERLARGVARPGCDDGDDGGGGVERSGDTGGRRGQARQMLTAAVTGRLPWVRFDGEAEGRRDGGGLDQCAVEVRSTSYVRMDDYRWIKIDGAKQRERRRRLVEELPGDLSEKIVEEARRRFVSGLEFTTFGVKEELPRVIEAWVVLSVGRLPPCPPLDEGGVRWLRG</sequence>
<evidence type="ECO:0000259" key="2">
    <source>
        <dbReference type="Pfam" id="PF04569"/>
    </source>
</evidence>
<feature type="region of interest" description="Disordered" evidence="1">
    <location>
        <begin position="30"/>
        <end position="109"/>
    </location>
</feature>
<reference evidence="4" key="1">
    <citation type="journal article" date="2005" name="Nature">
        <title>The map-based sequence of the rice genome.</title>
        <authorList>
            <consortium name="International rice genome sequencing project (IRGSP)"/>
            <person name="Matsumoto T."/>
            <person name="Wu J."/>
            <person name="Kanamori H."/>
            <person name="Katayose Y."/>
            <person name="Fujisawa M."/>
            <person name="Namiki N."/>
            <person name="Mizuno H."/>
            <person name="Yamamoto K."/>
            <person name="Antonio B.A."/>
            <person name="Baba T."/>
            <person name="Sakata K."/>
            <person name="Nagamura Y."/>
            <person name="Aoki H."/>
            <person name="Arikawa K."/>
            <person name="Arita K."/>
            <person name="Bito T."/>
            <person name="Chiden Y."/>
            <person name="Fujitsuka N."/>
            <person name="Fukunaka R."/>
            <person name="Hamada M."/>
            <person name="Harada C."/>
            <person name="Hayashi A."/>
            <person name="Hijishita S."/>
            <person name="Honda M."/>
            <person name="Hosokawa S."/>
            <person name="Ichikawa Y."/>
            <person name="Idonuma A."/>
            <person name="Iijima M."/>
            <person name="Ikeda M."/>
            <person name="Ikeno M."/>
            <person name="Ito K."/>
            <person name="Ito S."/>
            <person name="Ito T."/>
            <person name="Ito Y."/>
            <person name="Ito Y."/>
            <person name="Iwabuchi A."/>
            <person name="Kamiya K."/>
            <person name="Karasawa W."/>
            <person name="Kurita K."/>
            <person name="Katagiri S."/>
            <person name="Kikuta A."/>
            <person name="Kobayashi H."/>
            <person name="Kobayashi N."/>
            <person name="Machita K."/>
            <person name="Maehara T."/>
            <person name="Masukawa M."/>
            <person name="Mizubayashi T."/>
            <person name="Mukai Y."/>
            <person name="Nagasaki H."/>
            <person name="Nagata Y."/>
            <person name="Naito S."/>
            <person name="Nakashima M."/>
            <person name="Nakama Y."/>
            <person name="Nakamichi Y."/>
            <person name="Nakamura M."/>
            <person name="Meguro A."/>
            <person name="Negishi M."/>
            <person name="Ohta I."/>
            <person name="Ohta T."/>
            <person name="Okamoto M."/>
            <person name="Ono N."/>
            <person name="Saji S."/>
            <person name="Sakaguchi M."/>
            <person name="Sakai K."/>
            <person name="Shibata M."/>
            <person name="Shimokawa T."/>
            <person name="Song J."/>
            <person name="Takazaki Y."/>
            <person name="Terasawa K."/>
            <person name="Tsugane M."/>
            <person name="Tsuji K."/>
            <person name="Ueda S."/>
            <person name="Waki K."/>
            <person name="Yamagata H."/>
            <person name="Yamamoto M."/>
            <person name="Yamamoto S."/>
            <person name="Yamane H."/>
            <person name="Yoshiki S."/>
            <person name="Yoshihara R."/>
            <person name="Yukawa K."/>
            <person name="Zhong H."/>
            <person name="Yano M."/>
            <person name="Yuan Q."/>
            <person name="Ouyang S."/>
            <person name="Liu J."/>
            <person name="Jones K.M."/>
            <person name="Gansberger K."/>
            <person name="Moffat K."/>
            <person name="Hill J."/>
            <person name="Bera J."/>
            <person name="Fadrosh D."/>
            <person name="Jin S."/>
            <person name="Johri S."/>
            <person name="Kim M."/>
            <person name="Overton L."/>
            <person name="Reardon M."/>
            <person name="Tsitrin T."/>
            <person name="Vuong H."/>
            <person name="Weaver B."/>
            <person name="Ciecko A."/>
            <person name="Tallon L."/>
            <person name="Jackson J."/>
            <person name="Pai G."/>
            <person name="Aken S.V."/>
            <person name="Utterback T."/>
            <person name="Reidmuller S."/>
            <person name="Feldblyum T."/>
            <person name="Hsiao J."/>
            <person name="Zismann V."/>
            <person name="Iobst S."/>
            <person name="de Vazeille A.R."/>
            <person name="Buell C.R."/>
            <person name="Ying K."/>
            <person name="Li Y."/>
            <person name="Lu T."/>
            <person name="Huang Y."/>
            <person name="Zhao Q."/>
            <person name="Feng Q."/>
            <person name="Zhang L."/>
            <person name="Zhu J."/>
            <person name="Weng Q."/>
            <person name="Mu J."/>
            <person name="Lu Y."/>
            <person name="Fan D."/>
            <person name="Liu Y."/>
            <person name="Guan J."/>
            <person name="Zhang Y."/>
            <person name="Yu S."/>
            <person name="Liu X."/>
            <person name="Zhang Y."/>
            <person name="Hong G."/>
            <person name="Han B."/>
            <person name="Choisne N."/>
            <person name="Demange N."/>
            <person name="Orjeda G."/>
            <person name="Samain S."/>
            <person name="Cattolico L."/>
            <person name="Pelletier E."/>
            <person name="Couloux A."/>
            <person name="Segurens B."/>
            <person name="Wincker P."/>
            <person name="D'Hont A."/>
            <person name="Scarpelli C."/>
            <person name="Weissenbach J."/>
            <person name="Salanoubat M."/>
            <person name="Quetier F."/>
            <person name="Yu Y."/>
            <person name="Kim H.R."/>
            <person name="Rambo T."/>
            <person name="Currie J."/>
            <person name="Collura K."/>
            <person name="Luo M."/>
            <person name="Yang T."/>
            <person name="Ammiraju J.S.S."/>
            <person name="Engler F."/>
            <person name="Soderlund C."/>
            <person name="Wing R.A."/>
            <person name="Palmer L.E."/>
            <person name="de la Bastide M."/>
            <person name="Spiegel L."/>
            <person name="Nascimento L."/>
            <person name="Zutavern T."/>
            <person name="O'Shaughnessy A."/>
            <person name="Dike S."/>
            <person name="Dedhia N."/>
            <person name="Preston R."/>
            <person name="Balija V."/>
            <person name="McCombie W.R."/>
            <person name="Chow T."/>
            <person name="Chen H."/>
            <person name="Chung M."/>
            <person name="Chen C."/>
            <person name="Shaw J."/>
            <person name="Wu H."/>
            <person name="Hsiao K."/>
            <person name="Chao Y."/>
            <person name="Chu M."/>
            <person name="Cheng C."/>
            <person name="Hour A."/>
            <person name="Lee P."/>
            <person name="Lin S."/>
            <person name="Lin Y."/>
            <person name="Liou J."/>
            <person name="Liu S."/>
            <person name="Hsing Y."/>
            <person name="Raghuvanshi S."/>
            <person name="Mohanty A."/>
            <person name="Bharti A.K."/>
            <person name="Gaur A."/>
            <person name="Gupta V."/>
            <person name="Kumar D."/>
            <person name="Ravi V."/>
            <person name="Vij S."/>
            <person name="Kapur A."/>
            <person name="Khurana P."/>
            <person name="Khurana P."/>
            <person name="Khurana J.P."/>
            <person name="Tyagi A.K."/>
            <person name="Gaikwad K."/>
            <person name="Singh A."/>
            <person name="Dalal V."/>
            <person name="Srivastava S."/>
            <person name="Dixit A."/>
            <person name="Pal A.K."/>
            <person name="Ghazi I.A."/>
            <person name="Yadav M."/>
            <person name="Pandit A."/>
            <person name="Bhargava A."/>
            <person name="Sureshbabu K."/>
            <person name="Batra K."/>
            <person name="Sharma T.R."/>
            <person name="Mohapatra T."/>
            <person name="Singh N.K."/>
            <person name="Messing J."/>
            <person name="Nelson A.B."/>
            <person name="Fuks G."/>
            <person name="Kavchok S."/>
            <person name="Keizer G."/>
            <person name="Linton E."/>
            <person name="Llaca V."/>
            <person name="Song R."/>
            <person name="Tanyolac B."/>
            <person name="Young S."/>
            <person name="Ho-Il K."/>
            <person name="Hahn J.H."/>
            <person name="Sangsakoo G."/>
            <person name="Vanavichit A."/>
            <person name="de Mattos Luiz.A.T."/>
            <person name="Zimmer P.D."/>
            <person name="Malone G."/>
            <person name="Dellagostin O."/>
            <person name="de Oliveira A.C."/>
            <person name="Bevan M."/>
            <person name="Bancroft I."/>
            <person name="Minx P."/>
            <person name="Cordum H."/>
            <person name="Wilson R."/>
            <person name="Cheng Z."/>
            <person name="Jin W."/>
            <person name="Jiang J."/>
            <person name="Leong S.A."/>
            <person name="Iwama H."/>
            <person name="Gojobori T."/>
            <person name="Itoh T."/>
            <person name="Niimura Y."/>
            <person name="Fujii Y."/>
            <person name="Habara T."/>
            <person name="Sakai H."/>
            <person name="Sato Y."/>
            <person name="Wilson G."/>
            <person name="Kumar K."/>
            <person name="McCouch S."/>
            <person name="Juretic N."/>
            <person name="Hoen D."/>
            <person name="Wright S."/>
            <person name="Bruskiewich R."/>
            <person name="Bureau T."/>
            <person name="Miyao A."/>
            <person name="Hirochika H."/>
            <person name="Nishikawa T."/>
            <person name="Kadowaki K."/>
            <person name="Sugiura M."/>
            <person name="Burr B."/>
            <person name="Sasaki T."/>
        </authorList>
    </citation>
    <scope>NUCLEOTIDE SEQUENCE [LARGE SCALE GENOMIC DNA]</scope>
    <source>
        <strain evidence="4">cv. Nipponbare</strain>
    </source>
</reference>
<reference evidence="4" key="2">
    <citation type="journal article" date="2008" name="Nucleic Acids Res.">
        <title>The rice annotation project database (RAP-DB): 2008 update.</title>
        <authorList>
            <consortium name="The rice annotation project (RAP)"/>
        </authorList>
    </citation>
    <scope>GENOME REANNOTATION</scope>
    <source>
        <strain evidence="4">cv. Nipponbare</strain>
    </source>
</reference>
<dbReference type="InterPro" id="IPR007649">
    <property type="entry name" value="DUF591"/>
</dbReference>
<dbReference type="Pfam" id="PF04569">
    <property type="entry name" value="DUF591"/>
    <property type="match status" value="1"/>
</dbReference>
<dbReference type="EMBL" id="AC119291">
    <property type="protein sequence ID" value="AAV59396.1"/>
    <property type="molecule type" value="Genomic_DNA"/>
</dbReference>
<protein>
    <recommendedName>
        <fullName evidence="2">DUF591 domain-containing protein</fullName>
    </recommendedName>
</protein>
<evidence type="ECO:0000313" key="4">
    <source>
        <dbReference type="Proteomes" id="UP000000763"/>
    </source>
</evidence>
<proteinExistence type="predicted"/>
<feature type="domain" description="DUF591" evidence="2">
    <location>
        <begin position="114"/>
        <end position="159"/>
    </location>
</feature>
<gene>
    <name evidence="3" type="ORF">OSJNBa0052K01.5</name>
</gene>
<feature type="region of interest" description="Disordered" evidence="1">
    <location>
        <begin position="187"/>
        <end position="216"/>
    </location>
</feature>
<feature type="compositionally biased region" description="Basic and acidic residues" evidence="1">
    <location>
        <begin position="37"/>
        <end position="59"/>
    </location>
</feature>
<name>Q53WL6_ORYSJ</name>
<accession>Q53WL6</accession>
<evidence type="ECO:0000313" key="3">
    <source>
        <dbReference type="EMBL" id="AAV59396.1"/>
    </source>
</evidence>
<feature type="compositionally biased region" description="Basic and acidic residues" evidence="1">
    <location>
        <begin position="97"/>
        <end position="109"/>
    </location>
</feature>